<protein>
    <submittedName>
        <fullName evidence="1">Uncharacterized protein</fullName>
    </submittedName>
</protein>
<dbReference type="Proteomes" id="UP000612282">
    <property type="component" value="Unassembled WGS sequence"/>
</dbReference>
<sequence length="95" mass="10155">MVRLIELAITSAITASIGGISYAALNPRELEGTAQRVADQATCRTVDTAIVGYLMNNGTQPTSIAQIEDYVRGDISRYRIVNGIADGPGCAKIRR</sequence>
<evidence type="ECO:0000313" key="2">
    <source>
        <dbReference type="Proteomes" id="UP000612282"/>
    </source>
</evidence>
<proteinExistence type="predicted"/>
<dbReference type="EMBL" id="BOMG01000057">
    <property type="protein sequence ID" value="GID56345.1"/>
    <property type="molecule type" value="Genomic_DNA"/>
</dbReference>
<reference evidence="1 2" key="1">
    <citation type="submission" date="2021-01" db="EMBL/GenBank/DDBJ databases">
        <title>Whole genome shotgun sequence of Actinoplanes couchii NBRC 106145.</title>
        <authorList>
            <person name="Komaki H."/>
            <person name="Tamura T."/>
        </authorList>
    </citation>
    <scope>NUCLEOTIDE SEQUENCE [LARGE SCALE GENOMIC DNA]</scope>
    <source>
        <strain evidence="1 2">NBRC 106145</strain>
    </source>
</reference>
<gene>
    <name evidence="1" type="ORF">Aco03nite_047490</name>
</gene>
<accession>A0ABQ3XD09</accession>
<evidence type="ECO:0000313" key="1">
    <source>
        <dbReference type="EMBL" id="GID56345.1"/>
    </source>
</evidence>
<organism evidence="1 2">
    <name type="scientific">Actinoplanes couchii</name>
    <dbReference type="NCBI Taxonomy" id="403638"/>
    <lineage>
        <taxon>Bacteria</taxon>
        <taxon>Bacillati</taxon>
        <taxon>Actinomycetota</taxon>
        <taxon>Actinomycetes</taxon>
        <taxon>Micromonosporales</taxon>
        <taxon>Micromonosporaceae</taxon>
        <taxon>Actinoplanes</taxon>
    </lineage>
</organism>
<comment type="caution">
    <text evidence="1">The sequence shown here is derived from an EMBL/GenBank/DDBJ whole genome shotgun (WGS) entry which is preliminary data.</text>
</comment>
<name>A0ABQ3XD09_9ACTN</name>
<keyword evidence="2" id="KW-1185">Reference proteome</keyword>